<keyword evidence="7" id="KW-0472">Membrane</keyword>
<dbReference type="Xenbase" id="XB-GENE-17333181">
    <property type="gene designation" value="sytl1.L"/>
</dbReference>
<dbReference type="GO" id="GO:0031267">
    <property type="term" value="F:small GTPase binding"/>
    <property type="evidence" value="ECO:0007669"/>
    <property type="project" value="InterPro"/>
</dbReference>
<gene>
    <name evidence="12 13" type="primary">sytl1.L</name>
</gene>
<evidence type="ECO:0000256" key="8">
    <source>
        <dbReference type="ARBA" id="ARBA00072163"/>
    </source>
</evidence>
<dbReference type="GO" id="GO:0005886">
    <property type="term" value="C:plasma membrane"/>
    <property type="evidence" value="ECO:0000318"/>
    <property type="project" value="GO_Central"/>
</dbReference>
<evidence type="ECO:0000256" key="3">
    <source>
        <dbReference type="ARBA" id="ARBA00022475"/>
    </source>
</evidence>
<dbReference type="PANTHER" id="PTHR45716:SF3">
    <property type="entry name" value="SYNAPTOTAGMIN-LIKE PROTEIN 1"/>
    <property type="match status" value="1"/>
</dbReference>
<dbReference type="GO" id="GO:0006886">
    <property type="term" value="P:intracellular protein transport"/>
    <property type="evidence" value="ECO:0007669"/>
    <property type="project" value="InterPro"/>
</dbReference>
<keyword evidence="4" id="KW-0268">Exocytosis</keyword>
<evidence type="ECO:0000256" key="2">
    <source>
        <dbReference type="ARBA" id="ARBA00004236"/>
    </source>
</evidence>
<dbReference type="STRING" id="8355.A0A1L8HEB0"/>
<keyword evidence="6" id="KW-0677">Repeat</keyword>
<dbReference type="FunFam" id="2.60.40.150:FF:000006">
    <property type="entry name" value="Synaptotagmin-like 5, isoform CRA_a"/>
    <property type="match status" value="1"/>
</dbReference>
<dbReference type="Proteomes" id="UP000186698">
    <property type="component" value="Chromosome 2L"/>
</dbReference>
<proteinExistence type="predicted"/>
<dbReference type="GO" id="GO:0070382">
    <property type="term" value="C:exocytic vesicle"/>
    <property type="evidence" value="ECO:0000318"/>
    <property type="project" value="GO_Central"/>
</dbReference>
<name>A0A1L8HEB0_XENLA</name>
<dbReference type="SUPFAM" id="SSF49562">
    <property type="entry name" value="C2 domain (Calcium/lipid-binding domain, CaLB)"/>
    <property type="match status" value="2"/>
</dbReference>
<feature type="compositionally biased region" description="Polar residues" evidence="10">
    <location>
        <begin position="168"/>
        <end position="178"/>
    </location>
</feature>
<dbReference type="InterPro" id="IPR043567">
    <property type="entry name" value="SYTL1-5_C2B"/>
</dbReference>
<evidence type="ECO:0000256" key="6">
    <source>
        <dbReference type="ARBA" id="ARBA00022737"/>
    </source>
</evidence>
<evidence type="ECO:0000256" key="4">
    <source>
        <dbReference type="ARBA" id="ARBA00022483"/>
    </source>
</evidence>
<dbReference type="PROSITE" id="PS50004">
    <property type="entry name" value="C2"/>
    <property type="match status" value="2"/>
</dbReference>
<dbReference type="PROSITE" id="PS50916">
    <property type="entry name" value="RABBD"/>
    <property type="match status" value="1"/>
</dbReference>
<dbReference type="CTD" id="108708099"/>
<evidence type="ECO:0000256" key="7">
    <source>
        <dbReference type="ARBA" id="ARBA00023136"/>
    </source>
</evidence>
<keyword evidence="11" id="KW-1185">Reference proteome</keyword>
<evidence type="ECO:0000256" key="10">
    <source>
        <dbReference type="SAM" id="MobiDB-lite"/>
    </source>
</evidence>
<evidence type="ECO:0000256" key="1">
    <source>
        <dbReference type="ARBA" id="ARBA00004184"/>
    </source>
</evidence>
<dbReference type="FunFam" id="2.60.40.150:FF:000108">
    <property type="entry name" value="Synaptotagmin like 1"/>
    <property type="match status" value="1"/>
</dbReference>
<evidence type="ECO:0000313" key="12">
    <source>
        <dbReference type="RefSeq" id="XP_018101921.1"/>
    </source>
</evidence>
<dbReference type="PRINTS" id="PR00399">
    <property type="entry name" value="SYNAPTOTAGMN"/>
</dbReference>
<comment type="subcellular location">
    <subcellularLocation>
        <location evidence="2">Cell membrane</location>
    </subcellularLocation>
    <subcellularLocation>
        <location evidence="1">Endomembrane system</location>
        <topology evidence="1">Peripheral membrane protein</topology>
    </subcellularLocation>
</comment>
<organism evidence="11 12">
    <name type="scientific">Xenopus laevis</name>
    <name type="common">African clawed frog</name>
    <dbReference type="NCBI Taxonomy" id="8355"/>
    <lineage>
        <taxon>Eukaryota</taxon>
        <taxon>Metazoa</taxon>
        <taxon>Chordata</taxon>
        <taxon>Craniata</taxon>
        <taxon>Vertebrata</taxon>
        <taxon>Euteleostomi</taxon>
        <taxon>Amphibia</taxon>
        <taxon>Batrachia</taxon>
        <taxon>Anura</taxon>
        <taxon>Pipoidea</taxon>
        <taxon>Pipidae</taxon>
        <taxon>Xenopodinae</taxon>
        <taxon>Xenopus</taxon>
        <taxon>Xenopus</taxon>
    </lineage>
</organism>
<dbReference type="CDD" id="cd04020">
    <property type="entry name" value="C2B_SLP_1-2-3-4"/>
    <property type="match status" value="1"/>
</dbReference>
<dbReference type="Gene3D" id="6.10.250.3000">
    <property type="match status" value="1"/>
</dbReference>
<dbReference type="Bgee" id="108708099">
    <property type="expression patterns" value="Expressed in stomach and 12 other cell types or tissues"/>
</dbReference>
<dbReference type="AGR" id="Xenbase:XB-GENE-17333181"/>
<evidence type="ECO:0000313" key="13">
    <source>
        <dbReference type="Xenbase" id="XB-GENE-17333181"/>
    </source>
</evidence>
<keyword evidence="5" id="KW-0597">Phosphoprotein</keyword>
<dbReference type="RefSeq" id="XP_018101921.1">
    <property type="nucleotide sequence ID" value="XM_018246432.2"/>
</dbReference>
<dbReference type="InterPro" id="IPR010911">
    <property type="entry name" value="Rab_BD"/>
</dbReference>
<dbReference type="GO" id="GO:0006887">
    <property type="term" value="P:exocytosis"/>
    <property type="evidence" value="ECO:0000318"/>
    <property type="project" value="GO_Central"/>
</dbReference>
<dbReference type="PANTHER" id="PTHR45716">
    <property type="entry name" value="BITESIZE, ISOFORM I"/>
    <property type="match status" value="1"/>
</dbReference>
<feature type="compositionally biased region" description="Acidic residues" evidence="10">
    <location>
        <begin position="109"/>
        <end position="120"/>
    </location>
</feature>
<dbReference type="GO" id="GO:0042043">
    <property type="term" value="F:neurexin family protein binding"/>
    <property type="evidence" value="ECO:0000318"/>
    <property type="project" value="GO_Central"/>
</dbReference>
<feature type="region of interest" description="Disordered" evidence="10">
    <location>
        <begin position="103"/>
        <end position="183"/>
    </location>
</feature>
<dbReference type="KEGG" id="xla:108708099"/>
<keyword evidence="3" id="KW-1003">Cell membrane</keyword>
<dbReference type="Gene3D" id="2.60.40.150">
    <property type="entry name" value="C2 domain"/>
    <property type="match status" value="2"/>
</dbReference>
<reference evidence="12" key="1">
    <citation type="submission" date="2025-08" db="UniProtKB">
        <authorList>
            <consortium name="RefSeq"/>
        </authorList>
    </citation>
    <scope>IDENTIFICATION</scope>
    <source>
        <strain evidence="12">J_2021</strain>
        <tissue evidence="12">Erythrocytes</tissue>
    </source>
</reference>
<evidence type="ECO:0000256" key="9">
    <source>
        <dbReference type="ARBA" id="ARBA00075525"/>
    </source>
</evidence>
<dbReference type="InterPro" id="IPR001565">
    <property type="entry name" value="Synaptotagmin"/>
</dbReference>
<dbReference type="GeneID" id="108708099"/>
<evidence type="ECO:0000313" key="11">
    <source>
        <dbReference type="Proteomes" id="UP000186698"/>
    </source>
</evidence>
<dbReference type="Pfam" id="PF00168">
    <property type="entry name" value="C2"/>
    <property type="match status" value="2"/>
</dbReference>
<dbReference type="InterPro" id="IPR000008">
    <property type="entry name" value="C2_dom"/>
</dbReference>
<dbReference type="PaxDb" id="8355-A0A1L8HEB0"/>
<protein>
    <recommendedName>
        <fullName evidence="8">Synaptotagmin-like protein 1</fullName>
    </recommendedName>
    <alternativeName>
        <fullName evidence="9">Exophilin-7</fullName>
    </alternativeName>
</protein>
<evidence type="ECO:0000256" key="5">
    <source>
        <dbReference type="ARBA" id="ARBA00022553"/>
    </source>
</evidence>
<dbReference type="OrthoDB" id="195679at2759"/>
<dbReference type="SMART" id="SM00239">
    <property type="entry name" value="C2"/>
    <property type="match status" value="2"/>
</dbReference>
<dbReference type="AlphaFoldDB" id="A0A1L8HEB0"/>
<sequence length="523" mass="58613">MIPCGETMDVGQSGDLLDLSFLTGEEQLMIVQVLERDTELKAKEDQRIKNLRSNLSDKKAFKRLSGEWFCDVRSTRPWGQTGGVDIVRASIRRKKKIRGECDVNWGQDENGESEGPEETETCTPVRKLSSESLPDRLSSDAQDWSSSKEEEGGDTTDGMNSMEEINLSPVNGTVSSGDTKGESLERKKHQNLNHSLSVSHLANNSQISGSMISLFSTGDVRSVDVQGCVQFSLQYDPSKKELNVLIIQCRDLTPAHSKTSNPYIKCYLLPDKNAQGKRKSKVKKKTLEPFFNETLKYKVERSELQSRVLNLSVWHRGSLGRNLFLGEVEVDLVSWDWSKTQPAWYNLQPRTPLSPDFLCSRGRLGVAVKYVPQGSEGLGLPPTGELHVWIKEAQHLVPHKAGNVSTFVKCFVLPDSSPSNLQRTRVIPYSLHPMFNHTMVYDGFSREDLKEACVECTIWDHGKIGSRTLGGIRLSTGKGSSYETSVSWMDSTEEEKAFWALVINNPGEWAEIVLPLRQNLTSR</sequence>
<dbReference type="InterPro" id="IPR035892">
    <property type="entry name" value="C2_domain_sf"/>
</dbReference>
<accession>A0A1L8HEB0</accession>
<dbReference type="OMA" id="VCATIRH"/>